<evidence type="ECO:0000256" key="8">
    <source>
        <dbReference type="ARBA" id="ARBA00023163"/>
    </source>
</evidence>
<keyword evidence="6 9" id="KW-0238">DNA-binding</keyword>
<proteinExistence type="predicted"/>
<dbReference type="InterPro" id="IPR005471">
    <property type="entry name" value="Tscrpt_reg_IclR_N"/>
</dbReference>
<dbReference type="InterPro" id="IPR036390">
    <property type="entry name" value="WH_DNA-bd_sf"/>
</dbReference>
<dbReference type="EMBL" id="JBHTIW010000017">
    <property type="protein sequence ID" value="MFD0921974.1"/>
    <property type="molecule type" value="Genomic_DNA"/>
</dbReference>
<accession>A0ABW3FZ98</accession>
<dbReference type="InterPro" id="IPR051271">
    <property type="entry name" value="2C-system_Tx_regulators"/>
</dbReference>
<keyword evidence="8 9" id="KW-0804">Transcription</keyword>
<keyword evidence="2 9" id="KW-0963">Cytoplasm</keyword>
<keyword evidence="13" id="KW-1185">Reference proteome</keyword>
<sequence>MIRVLVVEDDFRVARVHADFTERVPDYRVVGTAHSGAEARALLAEHPVELVLLDDYLPDCSGAELLAELRADAIMLTAASDAASVRAALAAGALNYLVKPFTAEQLRDRLLAYARYHRHLGQSDRAVTQDEIDQAMRLLHEGDRPPLPKGHSSVTATLVANALRAADRPRSASSIAAELGISRATAQRYLAALAEDGQARMTLRYGTTGRPEHRYLWRG</sequence>
<evidence type="ECO:0000259" key="11">
    <source>
        <dbReference type="PROSITE" id="PS50110"/>
    </source>
</evidence>
<dbReference type="PIRSF" id="PIRSF006171">
    <property type="entry name" value="RR_citrat_malat"/>
    <property type="match status" value="1"/>
</dbReference>
<evidence type="ECO:0000256" key="3">
    <source>
        <dbReference type="ARBA" id="ARBA00022553"/>
    </source>
</evidence>
<dbReference type="SMART" id="SM00448">
    <property type="entry name" value="REC"/>
    <property type="match status" value="1"/>
</dbReference>
<dbReference type="InterPro" id="IPR036388">
    <property type="entry name" value="WH-like_DNA-bd_sf"/>
</dbReference>
<dbReference type="InterPro" id="IPR011006">
    <property type="entry name" value="CheY-like_superfamily"/>
</dbReference>
<dbReference type="Gene3D" id="3.40.50.2300">
    <property type="match status" value="1"/>
</dbReference>
<dbReference type="InterPro" id="IPR001789">
    <property type="entry name" value="Sig_transdc_resp-reg_receiver"/>
</dbReference>
<dbReference type="Pfam" id="PF09339">
    <property type="entry name" value="HTH_IclR"/>
    <property type="match status" value="1"/>
</dbReference>
<keyword evidence="4 9" id="KW-0902">Two-component regulatory system</keyword>
<comment type="subcellular location">
    <subcellularLocation>
        <location evidence="1 9">Cytoplasm</location>
    </subcellularLocation>
</comment>
<gene>
    <name evidence="12" type="ORF">ACFQ16_19695</name>
</gene>
<keyword evidence="7 9" id="KW-0010">Activator</keyword>
<evidence type="ECO:0000256" key="9">
    <source>
        <dbReference type="PIRNR" id="PIRNR006171"/>
    </source>
</evidence>
<evidence type="ECO:0000256" key="4">
    <source>
        <dbReference type="ARBA" id="ARBA00023012"/>
    </source>
</evidence>
<evidence type="ECO:0000256" key="1">
    <source>
        <dbReference type="ARBA" id="ARBA00004496"/>
    </source>
</evidence>
<dbReference type="SUPFAM" id="SSF46785">
    <property type="entry name" value="Winged helix' DNA-binding domain"/>
    <property type="match status" value="1"/>
</dbReference>
<evidence type="ECO:0000313" key="12">
    <source>
        <dbReference type="EMBL" id="MFD0921974.1"/>
    </source>
</evidence>
<evidence type="ECO:0000256" key="10">
    <source>
        <dbReference type="PROSITE-ProRule" id="PRU00169"/>
    </source>
</evidence>
<organism evidence="12 13">
    <name type="scientific">Saccharopolyspora rosea</name>
    <dbReference type="NCBI Taxonomy" id="524884"/>
    <lineage>
        <taxon>Bacteria</taxon>
        <taxon>Bacillati</taxon>
        <taxon>Actinomycetota</taxon>
        <taxon>Actinomycetes</taxon>
        <taxon>Pseudonocardiales</taxon>
        <taxon>Pseudonocardiaceae</taxon>
        <taxon>Saccharopolyspora</taxon>
    </lineage>
</organism>
<protein>
    <recommendedName>
        <fullName evidence="9">Transcriptional regulatory protein</fullName>
    </recommendedName>
</protein>
<comment type="caution">
    <text evidence="12">The sequence shown here is derived from an EMBL/GenBank/DDBJ whole genome shotgun (WGS) entry which is preliminary data.</text>
</comment>
<feature type="domain" description="Response regulatory" evidence="11">
    <location>
        <begin position="3"/>
        <end position="114"/>
    </location>
</feature>
<evidence type="ECO:0000256" key="2">
    <source>
        <dbReference type="ARBA" id="ARBA00022490"/>
    </source>
</evidence>
<evidence type="ECO:0000256" key="5">
    <source>
        <dbReference type="ARBA" id="ARBA00023015"/>
    </source>
</evidence>
<dbReference type="Pfam" id="PF00072">
    <property type="entry name" value="Response_reg"/>
    <property type="match status" value="1"/>
</dbReference>
<reference evidence="13" key="1">
    <citation type="journal article" date="2019" name="Int. J. Syst. Evol. Microbiol.">
        <title>The Global Catalogue of Microorganisms (GCM) 10K type strain sequencing project: providing services to taxonomists for standard genome sequencing and annotation.</title>
        <authorList>
            <consortium name="The Broad Institute Genomics Platform"/>
            <consortium name="The Broad Institute Genome Sequencing Center for Infectious Disease"/>
            <person name="Wu L."/>
            <person name="Ma J."/>
        </authorList>
    </citation>
    <scope>NUCLEOTIDE SEQUENCE [LARGE SCALE GENOMIC DNA]</scope>
    <source>
        <strain evidence="13">CCUG 56401</strain>
    </source>
</reference>
<name>A0ABW3FZ98_9PSEU</name>
<dbReference type="SUPFAM" id="SSF52172">
    <property type="entry name" value="CheY-like"/>
    <property type="match status" value="1"/>
</dbReference>
<dbReference type="Gene3D" id="1.10.10.10">
    <property type="entry name" value="Winged helix-like DNA-binding domain superfamily/Winged helix DNA-binding domain"/>
    <property type="match status" value="1"/>
</dbReference>
<keyword evidence="3 10" id="KW-0597">Phosphoprotein</keyword>
<evidence type="ECO:0000256" key="7">
    <source>
        <dbReference type="ARBA" id="ARBA00023159"/>
    </source>
</evidence>
<evidence type="ECO:0000313" key="13">
    <source>
        <dbReference type="Proteomes" id="UP001597018"/>
    </source>
</evidence>
<keyword evidence="5 9" id="KW-0805">Transcription regulation</keyword>
<dbReference type="Proteomes" id="UP001597018">
    <property type="component" value="Unassembled WGS sequence"/>
</dbReference>
<dbReference type="PANTHER" id="PTHR45526:SF1">
    <property type="entry name" value="TRANSCRIPTIONAL REGULATORY PROTEIN DCUR-RELATED"/>
    <property type="match status" value="1"/>
</dbReference>
<dbReference type="PROSITE" id="PS50110">
    <property type="entry name" value="RESPONSE_REGULATORY"/>
    <property type="match status" value="1"/>
</dbReference>
<dbReference type="RefSeq" id="WP_263248290.1">
    <property type="nucleotide sequence ID" value="NZ_BAABLT010000026.1"/>
</dbReference>
<feature type="modified residue" description="4-aspartylphosphate" evidence="10">
    <location>
        <position position="54"/>
    </location>
</feature>
<evidence type="ECO:0000256" key="6">
    <source>
        <dbReference type="ARBA" id="ARBA00023125"/>
    </source>
</evidence>
<dbReference type="PANTHER" id="PTHR45526">
    <property type="entry name" value="TRANSCRIPTIONAL REGULATORY PROTEIN DPIA"/>
    <property type="match status" value="1"/>
</dbReference>
<dbReference type="InterPro" id="IPR024187">
    <property type="entry name" value="Sig_transdc_resp-reg_cit/mal"/>
</dbReference>